<evidence type="ECO:0000313" key="6">
    <source>
        <dbReference type="EMBL" id="SEL86889.1"/>
    </source>
</evidence>
<proteinExistence type="predicted"/>
<gene>
    <name evidence="6" type="ORF">SAMN05414137_114137</name>
</gene>
<dbReference type="GO" id="GO:0043565">
    <property type="term" value="F:sequence-specific DNA binding"/>
    <property type="evidence" value="ECO:0007669"/>
    <property type="project" value="InterPro"/>
</dbReference>
<keyword evidence="7" id="KW-1185">Reference proteome</keyword>
<evidence type="ECO:0000256" key="3">
    <source>
        <dbReference type="ARBA" id="ARBA00023163"/>
    </source>
</evidence>
<dbReference type="Gene3D" id="1.10.10.60">
    <property type="entry name" value="Homeodomain-like"/>
    <property type="match status" value="2"/>
</dbReference>
<dbReference type="STRING" id="235985.SAMN05414137_114137"/>
<sequence length="166" mass="18233">MAGPVDPQPVDPQPVDPSLATPAGDAAAHLDRLRRMRLAKDAMDRDWAGPLDLDAVAREAGYSRYHFIRLFRAAYGQTPGQYLSRRRIERAEDLLRTADLSVTEICTLVGFSSLGTFSSSFRRHTGLAPSEYRARHVGRGSALVPGCYALLWHGGFTAFRNSGEAD</sequence>
<dbReference type="InterPro" id="IPR009057">
    <property type="entry name" value="Homeodomain-like_sf"/>
</dbReference>
<dbReference type="PROSITE" id="PS00041">
    <property type="entry name" value="HTH_ARAC_FAMILY_1"/>
    <property type="match status" value="1"/>
</dbReference>
<dbReference type="PROSITE" id="PS01124">
    <property type="entry name" value="HTH_ARAC_FAMILY_2"/>
    <property type="match status" value="1"/>
</dbReference>
<dbReference type="Pfam" id="PF12833">
    <property type="entry name" value="HTH_18"/>
    <property type="match status" value="1"/>
</dbReference>
<dbReference type="EMBL" id="FOAZ01000014">
    <property type="protein sequence ID" value="SEL86889.1"/>
    <property type="molecule type" value="Genomic_DNA"/>
</dbReference>
<feature type="compositionally biased region" description="Pro residues" evidence="4">
    <location>
        <begin position="1"/>
        <end position="15"/>
    </location>
</feature>
<dbReference type="eggNOG" id="COG2207">
    <property type="taxonomic scope" value="Bacteria"/>
</dbReference>
<feature type="domain" description="HTH araC/xylS-type" evidence="5">
    <location>
        <begin position="37"/>
        <end position="135"/>
    </location>
</feature>
<evidence type="ECO:0000256" key="2">
    <source>
        <dbReference type="ARBA" id="ARBA00023125"/>
    </source>
</evidence>
<dbReference type="AlphaFoldDB" id="A0A1H7TQW2"/>
<dbReference type="Proteomes" id="UP000183015">
    <property type="component" value="Unassembled WGS sequence"/>
</dbReference>
<organism evidence="6 7">
    <name type="scientific">Streptacidiphilus jiangxiensis</name>
    <dbReference type="NCBI Taxonomy" id="235985"/>
    <lineage>
        <taxon>Bacteria</taxon>
        <taxon>Bacillati</taxon>
        <taxon>Actinomycetota</taxon>
        <taxon>Actinomycetes</taxon>
        <taxon>Kitasatosporales</taxon>
        <taxon>Streptomycetaceae</taxon>
        <taxon>Streptacidiphilus</taxon>
    </lineage>
</organism>
<dbReference type="GO" id="GO:0003700">
    <property type="term" value="F:DNA-binding transcription factor activity"/>
    <property type="evidence" value="ECO:0007669"/>
    <property type="project" value="InterPro"/>
</dbReference>
<protein>
    <submittedName>
        <fullName evidence="6">AraC-type DNA-binding protein</fullName>
    </submittedName>
</protein>
<evidence type="ECO:0000256" key="1">
    <source>
        <dbReference type="ARBA" id="ARBA00023015"/>
    </source>
</evidence>
<dbReference type="InterPro" id="IPR018062">
    <property type="entry name" value="HTH_AraC-typ_CS"/>
</dbReference>
<keyword evidence="2 6" id="KW-0238">DNA-binding</keyword>
<accession>A0A1H7TQW2</accession>
<dbReference type="PANTHER" id="PTHR46796">
    <property type="entry name" value="HTH-TYPE TRANSCRIPTIONAL ACTIVATOR RHAS-RELATED"/>
    <property type="match status" value="1"/>
</dbReference>
<dbReference type="PANTHER" id="PTHR46796:SF14">
    <property type="entry name" value="TRANSCRIPTIONAL REGULATORY PROTEIN"/>
    <property type="match status" value="1"/>
</dbReference>
<evidence type="ECO:0000259" key="5">
    <source>
        <dbReference type="PROSITE" id="PS01124"/>
    </source>
</evidence>
<reference evidence="7" key="1">
    <citation type="submission" date="2016-10" db="EMBL/GenBank/DDBJ databases">
        <authorList>
            <person name="Varghese N."/>
        </authorList>
    </citation>
    <scope>NUCLEOTIDE SEQUENCE [LARGE SCALE GENOMIC DNA]</scope>
    <source>
        <strain evidence="7">DSM 45096 / BCRC 16803 / CGMCC 4.1857 / CIP 109030 / JCM 12277 / KCTC 19219 / NBRC 100920 / 33214</strain>
    </source>
</reference>
<dbReference type="SMART" id="SM00342">
    <property type="entry name" value="HTH_ARAC"/>
    <property type="match status" value="1"/>
</dbReference>
<evidence type="ECO:0000313" key="7">
    <source>
        <dbReference type="Proteomes" id="UP000183015"/>
    </source>
</evidence>
<name>A0A1H7TQW2_STRJI</name>
<dbReference type="SUPFAM" id="SSF46689">
    <property type="entry name" value="Homeodomain-like"/>
    <property type="match status" value="2"/>
</dbReference>
<evidence type="ECO:0000256" key="4">
    <source>
        <dbReference type="SAM" id="MobiDB-lite"/>
    </source>
</evidence>
<dbReference type="InterPro" id="IPR018060">
    <property type="entry name" value="HTH_AraC"/>
</dbReference>
<keyword evidence="1" id="KW-0805">Transcription regulation</keyword>
<feature type="region of interest" description="Disordered" evidence="4">
    <location>
        <begin position="1"/>
        <end position="23"/>
    </location>
</feature>
<keyword evidence="3" id="KW-0804">Transcription</keyword>
<dbReference type="InterPro" id="IPR020449">
    <property type="entry name" value="Tscrpt_reg_AraC-type_HTH"/>
</dbReference>
<dbReference type="PRINTS" id="PR00032">
    <property type="entry name" value="HTHARAC"/>
</dbReference>
<dbReference type="InterPro" id="IPR050204">
    <property type="entry name" value="AraC_XylS_family_regulators"/>
</dbReference>